<feature type="domain" description="Alanine dehydrogenase/pyridine nucleotide transhydrogenase N-terminal" evidence="10">
    <location>
        <begin position="4"/>
        <end position="139"/>
    </location>
</feature>
<evidence type="ECO:0000256" key="6">
    <source>
        <dbReference type="ARBA" id="ARBA00022967"/>
    </source>
</evidence>
<dbReference type="EMBL" id="FOYW01000001">
    <property type="protein sequence ID" value="SFR61631.1"/>
    <property type="molecule type" value="Genomic_DNA"/>
</dbReference>
<dbReference type="GO" id="GO:0050661">
    <property type="term" value="F:NADP binding"/>
    <property type="evidence" value="ECO:0007669"/>
    <property type="project" value="TreeGrafter"/>
</dbReference>
<dbReference type="PROSITE" id="PS00837">
    <property type="entry name" value="ALADH_PNT_2"/>
    <property type="match status" value="1"/>
</dbReference>
<proteinExistence type="inferred from homology"/>
<dbReference type="GO" id="GO:0006740">
    <property type="term" value="P:NADPH regeneration"/>
    <property type="evidence" value="ECO:0007669"/>
    <property type="project" value="TreeGrafter"/>
</dbReference>
<evidence type="ECO:0000259" key="10">
    <source>
        <dbReference type="SMART" id="SM01003"/>
    </source>
</evidence>
<dbReference type="Pfam" id="PF05222">
    <property type="entry name" value="AlaDh_PNT_N"/>
    <property type="match status" value="1"/>
</dbReference>
<protein>
    <recommendedName>
        <fullName evidence="3">proton-translocating NAD(P)(+) transhydrogenase</fullName>
        <ecNumber evidence="3">7.1.1.1</ecNumber>
    </recommendedName>
</protein>
<dbReference type="PANTHER" id="PTHR10160:SF19">
    <property type="entry name" value="PROTON-TRANSLOCATING NAD(P)(+) TRANSHYDROGENASE"/>
    <property type="match status" value="1"/>
</dbReference>
<dbReference type="STRING" id="650891.SAMN05216203_1810"/>
<dbReference type="CDD" id="cd05304">
    <property type="entry name" value="Rubrum_tdh"/>
    <property type="match status" value="1"/>
</dbReference>
<dbReference type="Pfam" id="PF01262">
    <property type="entry name" value="AlaDh_PNT_C"/>
    <property type="match status" value="1"/>
</dbReference>
<dbReference type="InterPro" id="IPR008143">
    <property type="entry name" value="Ala_DH/PNT_CS2"/>
</dbReference>
<dbReference type="GO" id="GO:0005886">
    <property type="term" value="C:plasma membrane"/>
    <property type="evidence" value="ECO:0007669"/>
    <property type="project" value="TreeGrafter"/>
</dbReference>
<evidence type="ECO:0000256" key="3">
    <source>
        <dbReference type="ARBA" id="ARBA00012943"/>
    </source>
</evidence>
<keyword evidence="4" id="KW-0547">Nucleotide-binding</keyword>
<comment type="similarity">
    <text evidence="2">Belongs to the AlaDH/PNT family.</text>
</comment>
<name>A0A1I6I4J6_9GAMM</name>
<dbReference type="AlphaFoldDB" id="A0A1I6I4J6"/>
<keyword evidence="6" id="KW-1278">Translocase</keyword>
<evidence type="ECO:0000256" key="5">
    <source>
        <dbReference type="ARBA" id="ARBA00022857"/>
    </source>
</evidence>
<dbReference type="PANTHER" id="PTHR10160">
    <property type="entry name" value="NAD(P) TRANSHYDROGENASE"/>
    <property type="match status" value="1"/>
</dbReference>
<dbReference type="GO" id="GO:0008750">
    <property type="term" value="F:proton-translocating NAD(P)+ transhydrogenase activity"/>
    <property type="evidence" value="ECO:0007669"/>
    <property type="project" value="UniProtKB-EC"/>
</dbReference>
<dbReference type="InterPro" id="IPR007886">
    <property type="entry name" value="AlaDH/PNT_N"/>
</dbReference>
<dbReference type="Proteomes" id="UP000198644">
    <property type="component" value="Unassembled WGS sequence"/>
</dbReference>
<dbReference type="SMART" id="SM01003">
    <property type="entry name" value="AlaDh_PNT_N"/>
    <property type="match status" value="1"/>
</dbReference>
<comment type="function">
    <text evidence="1">The transhydrogenation between NADH and NADP is coupled to respiration and ATP hydrolysis and functions as a proton pump across the membrane.</text>
</comment>
<evidence type="ECO:0000256" key="7">
    <source>
        <dbReference type="ARBA" id="ARBA00023027"/>
    </source>
</evidence>
<dbReference type="SMART" id="SM01002">
    <property type="entry name" value="AlaDh_PNT_C"/>
    <property type="match status" value="1"/>
</dbReference>
<evidence type="ECO:0000313" key="12">
    <source>
        <dbReference type="Proteomes" id="UP000198644"/>
    </source>
</evidence>
<keyword evidence="5" id="KW-0521">NADP</keyword>
<dbReference type="EC" id="7.1.1.1" evidence="3"/>
<dbReference type="OrthoDB" id="9804592at2"/>
<dbReference type="InterPro" id="IPR036291">
    <property type="entry name" value="NAD(P)-bd_dom_sf"/>
</dbReference>
<accession>A0A1I6I4J6</accession>
<keyword evidence="7" id="KW-0520">NAD</keyword>
<evidence type="ECO:0000256" key="1">
    <source>
        <dbReference type="ARBA" id="ARBA00003943"/>
    </source>
</evidence>
<evidence type="ECO:0000256" key="4">
    <source>
        <dbReference type="ARBA" id="ARBA00022741"/>
    </source>
</evidence>
<evidence type="ECO:0000256" key="8">
    <source>
        <dbReference type="ARBA" id="ARBA00048202"/>
    </source>
</evidence>
<gene>
    <name evidence="11" type="ORF">SAMN05216203_1810</name>
</gene>
<keyword evidence="12" id="KW-1185">Reference proteome</keyword>
<evidence type="ECO:0000313" key="11">
    <source>
        <dbReference type="EMBL" id="SFR61631.1"/>
    </source>
</evidence>
<dbReference type="SUPFAM" id="SSF52283">
    <property type="entry name" value="Formate/glycerate dehydrogenase catalytic domain-like"/>
    <property type="match status" value="1"/>
</dbReference>
<feature type="domain" description="Alanine dehydrogenase/pyridine nucleotide transhydrogenase NAD(H)-binding" evidence="9">
    <location>
        <begin position="148"/>
        <end position="313"/>
    </location>
</feature>
<dbReference type="GO" id="GO:0016491">
    <property type="term" value="F:oxidoreductase activity"/>
    <property type="evidence" value="ECO:0007669"/>
    <property type="project" value="InterPro"/>
</dbReference>
<dbReference type="Gene3D" id="3.40.50.720">
    <property type="entry name" value="NAD(P)-binding Rossmann-like Domain"/>
    <property type="match status" value="2"/>
</dbReference>
<evidence type="ECO:0000256" key="2">
    <source>
        <dbReference type="ARBA" id="ARBA00005689"/>
    </source>
</evidence>
<dbReference type="InterPro" id="IPR007698">
    <property type="entry name" value="AlaDH/PNT_NAD(H)-bd"/>
</dbReference>
<comment type="catalytic activity">
    <reaction evidence="8">
        <text>NAD(+) + NADPH + H(+)(in) = NADH + NADP(+) + H(+)(out)</text>
        <dbReference type="Rhea" id="RHEA:47992"/>
        <dbReference type="ChEBI" id="CHEBI:15378"/>
        <dbReference type="ChEBI" id="CHEBI:57540"/>
        <dbReference type="ChEBI" id="CHEBI:57783"/>
        <dbReference type="ChEBI" id="CHEBI:57945"/>
        <dbReference type="ChEBI" id="CHEBI:58349"/>
        <dbReference type="EC" id="7.1.1.1"/>
    </reaction>
</comment>
<sequence>MMIGIPREKAAGENRVAIIPPGVTQLLESGYEVIVESGAGLGAHFTDEEYRHCGAIIADDAESLYRQSQVILKVLAPEPDEAALIQPESTLICLLNPWFNRPLLEQLADRSVQAFSLDLVPRTTRAQSMDVLSAMAGISGYRAVLNGAMALPRYFPMLMTAAGTIHPARVLVIGAGVAGLMAIATARRLGAVVEAYDLRPEVKEQVNSLGADFIEIEVPPPTASGSDGYAKAQNAEFYAAQRQQLAECVARADLVVTTAAVPGKPAPKLIDRDMIHRMKSGSVIVDLAADRGGNVEGTVLNRKVDLDGVTVVGHANHPSRVPVHASQLLTRNITAFLLNMTREGALDPDPEDDIVAATRVIHEGRILHDQEPAGTVKAEKTETDVEVNA</sequence>
<dbReference type="NCBIfam" id="NF006942">
    <property type="entry name" value="PRK09424.1"/>
    <property type="match status" value="1"/>
</dbReference>
<reference evidence="11 12" key="1">
    <citation type="submission" date="2016-10" db="EMBL/GenBank/DDBJ databases">
        <authorList>
            <person name="de Groot N.N."/>
        </authorList>
    </citation>
    <scope>NUCLEOTIDE SEQUENCE [LARGE SCALE GENOMIC DNA]</scope>
    <source>
        <strain evidence="11 12">CGMCC 1.9167</strain>
    </source>
</reference>
<evidence type="ECO:0000259" key="9">
    <source>
        <dbReference type="SMART" id="SM01002"/>
    </source>
</evidence>
<dbReference type="RefSeq" id="WP_092011112.1">
    <property type="nucleotide sequence ID" value="NZ_FOYW01000001.1"/>
</dbReference>
<organism evidence="11 12">
    <name type="scientific">Marinobacter daqiaonensis</name>
    <dbReference type="NCBI Taxonomy" id="650891"/>
    <lineage>
        <taxon>Bacteria</taxon>
        <taxon>Pseudomonadati</taxon>
        <taxon>Pseudomonadota</taxon>
        <taxon>Gammaproteobacteria</taxon>
        <taxon>Pseudomonadales</taxon>
        <taxon>Marinobacteraceae</taxon>
        <taxon>Marinobacter</taxon>
    </lineage>
</organism>
<dbReference type="SUPFAM" id="SSF51735">
    <property type="entry name" value="NAD(P)-binding Rossmann-fold domains"/>
    <property type="match status" value="1"/>
</dbReference>